<dbReference type="EMBL" id="MT141924">
    <property type="protein sequence ID" value="QJA72100.1"/>
    <property type="molecule type" value="Genomic_DNA"/>
</dbReference>
<dbReference type="AlphaFoldDB" id="A0A6M3JQF6"/>
<evidence type="ECO:0000313" key="1">
    <source>
        <dbReference type="EMBL" id="QJA72100.1"/>
    </source>
</evidence>
<organism evidence="1">
    <name type="scientific">viral metagenome</name>
    <dbReference type="NCBI Taxonomy" id="1070528"/>
    <lineage>
        <taxon>unclassified sequences</taxon>
        <taxon>metagenomes</taxon>
        <taxon>organismal metagenomes</taxon>
    </lineage>
</organism>
<protein>
    <submittedName>
        <fullName evidence="1">Uncharacterized protein</fullName>
    </submittedName>
</protein>
<name>A0A6M3JQF6_9ZZZZ</name>
<gene>
    <name evidence="1" type="ORF">MM415A02924_0006</name>
</gene>
<sequence length="189" mass="20809">MDIYVKRETVAVAEEYIMANVQRYVEGVIRRISVIVPSAVTVEIGDLMFINNTDDLRYDGSSTADNYAYPLEYLRASGASLELNKREVKSRFIGVATDCKNGIDNDSNERKISIAISGKFNFDLKPAKTVYPGNRVAPSGTSSASNMFNQKVAKTSDGSITIGTFAEHKVHALNAELEIRSFLDSRGIL</sequence>
<reference evidence="1" key="1">
    <citation type="submission" date="2020-03" db="EMBL/GenBank/DDBJ databases">
        <title>The deep terrestrial virosphere.</title>
        <authorList>
            <person name="Holmfeldt K."/>
            <person name="Nilsson E."/>
            <person name="Simone D."/>
            <person name="Lopez-Fernandez M."/>
            <person name="Wu X."/>
            <person name="de Brujin I."/>
            <person name="Lundin D."/>
            <person name="Andersson A."/>
            <person name="Bertilsson S."/>
            <person name="Dopson M."/>
        </authorList>
    </citation>
    <scope>NUCLEOTIDE SEQUENCE</scope>
    <source>
        <strain evidence="1">MM415A02924</strain>
    </source>
</reference>
<proteinExistence type="predicted"/>
<accession>A0A6M3JQF6</accession>